<dbReference type="SMART" id="SM00421">
    <property type="entry name" value="HTH_LUXR"/>
    <property type="match status" value="1"/>
</dbReference>
<reference evidence="5" key="1">
    <citation type="journal article" date="2014" name="Int. J. Syst. Evol. Microbiol.">
        <title>Complete genome sequence of Corynebacterium casei LMG S-19264T (=DSM 44701T), isolated from a smear-ripened cheese.</title>
        <authorList>
            <consortium name="US DOE Joint Genome Institute (JGI-PGF)"/>
            <person name="Walter F."/>
            <person name="Albersmeier A."/>
            <person name="Kalinowski J."/>
            <person name="Ruckert C."/>
        </authorList>
    </citation>
    <scope>NUCLEOTIDE SEQUENCE</scope>
    <source>
        <strain evidence="5">JCM 5016</strain>
    </source>
</reference>
<dbReference type="PROSITE" id="PS50043">
    <property type="entry name" value="HTH_LUXR_2"/>
    <property type="match status" value="1"/>
</dbReference>
<dbReference type="PRINTS" id="PR00038">
    <property type="entry name" value="HTHLUXR"/>
</dbReference>
<comment type="caution">
    <text evidence="5">The sequence shown here is derived from an EMBL/GenBank/DDBJ whole genome shotgun (WGS) entry which is preliminary data.</text>
</comment>
<keyword evidence="1" id="KW-0805">Transcription regulation</keyword>
<keyword evidence="3" id="KW-0804">Transcription</keyword>
<name>A0A918RJ98_9ACTN</name>
<reference evidence="5" key="2">
    <citation type="submission" date="2020-09" db="EMBL/GenBank/DDBJ databases">
        <authorList>
            <person name="Sun Q."/>
            <person name="Ohkuma M."/>
        </authorList>
    </citation>
    <scope>NUCLEOTIDE SEQUENCE</scope>
    <source>
        <strain evidence="5">JCM 5016</strain>
    </source>
</reference>
<organism evidence="5 6">
    <name type="scientific">Streptomyces echinoruber</name>
    <dbReference type="NCBI Taxonomy" id="68898"/>
    <lineage>
        <taxon>Bacteria</taxon>
        <taxon>Bacillati</taxon>
        <taxon>Actinomycetota</taxon>
        <taxon>Actinomycetes</taxon>
        <taxon>Kitasatosporales</taxon>
        <taxon>Streptomycetaceae</taxon>
        <taxon>Streptomyces</taxon>
    </lineage>
</organism>
<dbReference type="AlphaFoldDB" id="A0A918RJ98"/>
<dbReference type="Gene3D" id="1.10.10.10">
    <property type="entry name" value="Winged helix-like DNA-binding domain superfamily/Winged helix DNA-binding domain"/>
    <property type="match status" value="1"/>
</dbReference>
<evidence type="ECO:0000313" key="6">
    <source>
        <dbReference type="Proteomes" id="UP000623010"/>
    </source>
</evidence>
<dbReference type="Pfam" id="PF00196">
    <property type="entry name" value="GerE"/>
    <property type="match status" value="1"/>
</dbReference>
<evidence type="ECO:0000256" key="3">
    <source>
        <dbReference type="ARBA" id="ARBA00023163"/>
    </source>
</evidence>
<accession>A0A918RJ98</accession>
<dbReference type="PANTHER" id="PTHR44688">
    <property type="entry name" value="DNA-BINDING TRANSCRIPTIONAL ACTIVATOR DEVR_DOSR"/>
    <property type="match status" value="1"/>
</dbReference>
<dbReference type="Proteomes" id="UP000623010">
    <property type="component" value="Unassembled WGS sequence"/>
</dbReference>
<evidence type="ECO:0000313" key="5">
    <source>
        <dbReference type="EMBL" id="GHA00952.1"/>
    </source>
</evidence>
<dbReference type="EMBL" id="BMWH01000020">
    <property type="protein sequence ID" value="GHA00952.1"/>
    <property type="molecule type" value="Genomic_DNA"/>
</dbReference>
<keyword evidence="2" id="KW-0238">DNA-binding</keyword>
<evidence type="ECO:0000256" key="1">
    <source>
        <dbReference type="ARBA" id="ARBA00023015"/>
    </source>
</evidence>
<dbReference type="CDD" id="cd06170">
    <property type="entry name" value="LuxR_C_like"/>
    <property type="match status" value="1"/>
</dbReference>
<keyword evidence="6" id="KW-1185">Reference proteome</keyword>
<dbReference type="InterPro" id="IPR016032">
    <property type="entry name" value="Sig_transdc_resp-reg_C-effctor"/>
</dbReference>
<dbReference type="GO" id="GO:0006355">
    <property type="term" value="P:regulation of DNA-templated transcription"/>
    <property type="evidence" value="ECO:0007669"/>
    <property type="project" value="InterPro"/>
</dbReference>
<dbReference type="InterPro" id="IPR036388">
    <property type="entry name" value="WH-like_DNA-bd_sf"/>
</dbReference>
<sequence length="228" mass="24370">MTARTRRPAFPWARHLSADQLAAFLEELWGAAGGDNTLATLDAVESVIHTWRQTTGATHDDPSPCPLTERELDILTQIANGATYQIVAHSLGISTVTVRTHVSKIIDRLEVQNATQAVAVATRAGWLTGLRIPQPSTKPPSGGAISGLARHRTRAAELRAAPGSEAVVGTYGTRHTARSTASGIRRGQLSPYQPAGAYTAWYSRKAAGMWVVHARYLGEPTTTEGTPS</sequence>
<evidence type="ECO:0000256" key="2">
    <source>
        <dbReference type="ARBA" id="ARBA00023125"/>
    </source>
</evidence>
<dbReference type="GO" id="GO:0003677">
    <property type="term" value="F:DNA binding"/>
    <property type="evidence" value="ECO:0007669"/>
    <property type="project" value="UniProtKB-KW"/>
</dbReference>
<dbReference type="InterPro" id="IPR000792">
    <property type="entry name" value="Tscrpt_reg_LuxR_C"/>
</dbReference>
<dbReference type="PANTHER" id="PTHR44688:SF16">
    <property type="entry name" value="DNA-BINDING TRANSCRIPTIONAL ACTIVATOR DEVR_DOSR"/>
    <property type="match status" value="1"/>
</dbReference>
<feature type="domain" description="HTH luxR-type" evidence="4">
    <location>
        <begin position="59"/>
        <end position="125"/>
    </location>
</feature>
<gene>
    <name evidence="5" type="ORF">GCM10010389_45310</name>
</gene>
<proteinExistence type="predicted"/>
<dbReference type="RefSeq" id="WP_190059299.1">
    <property type="nucleotide sequence ID" value="NZ_BMWH01000020.1"/>
</dbReference>
<protein>
    <recommendedName>
        <fullName evidence="4">HTH luxR-type domain-containing protein</fullName>
    </recommendedName>
</protein>
<evidence type="ECO:0000259" key="4">
    <source>
        <dbReference type="PROSITE" id="PS50043"/>
    </source>
</evidence>
<dbReference type="SUPFAM" id="SSF46894">
    <property type="entry name" value="C-terminal effector domain of the bipartite response regulators"/>
    <property type="match status" value="1"/>
</dbReference>